<dbReference type="SUPFAM" id="SSF48239">
    <property type="entry name" value="Terpenoid cyclases/Protein prenyltransferases"/>
    <property type="match status" value="1"/>
</dbReference>
<protein>
    <submittedName>
        <fullName evidence="6">(E, E)-farnesol/(E)-nerolidol synthase</fullName>
        <ecNumber evidence="6">3.1.7.6</ecNumber>
    </submittedName>
</protein>
<organism evidence="6">
    <name type="scientific">Phyllostachys edulis</name>
    <name type="common">Tortoise shell bamboo</name>
    <name type="synonym">Bambusa edulis</name>
    <dbReference type="NCBI Taxonomy" id="38705"/>
    <lineage>
        <taxon>Eukaryota</taxon>
        <taxon>Viridiplantae</taxon>
        <taxon>Streptophyta</taxon>
        <taxon>Embryophyta</taxon>
        <taxon>Tracheophyta</taxon>
        <taxon>Spermatophyta</taxon>
        <taxon>Magnoliopsida</taxon>
        <taxon>Liliopsida</taxon>
        <taxon>Poales</taxon>
        <taxon>Poaceae</taxon>
        <taxon>BOP clade</taxon>
        <taxon>Bambusoideae</taxon>
        <taxon>Arundinarodae</taxon>
        <taxon>Arundinarieae</taxon>
        <taxon>Arundinariinae</taxon>
        <taxon>Phyllostachys</taxon>
    </lineage>
</organism>
<accession>A0A0C5KR55</accession>
<evidence type="ECO:0000256" key="3">
    <source>
        <dbReference type="ARBA" id="ARBA00022723"/>
    </source>
</evidence>
<dbReference type="Pfam" id="PF01397">
    <property type="entry name" value="Terpene_synth"/>
    <property type="match status" value="1"/>
</dbReference>
<dbReference type="Pfam" id="PF03936">
    <property type="entry name" value="Terpene_synth_C"/>
    <property type="match status" value="1"/>
</dbReference>
<dbReference type="SFLD" id="SFLDG01019">
    <property type="entry name" value="Terpene_Cyclase_Like_1_C_Termi"/>
    <property type="match status" value="1"/>
</dbReference>
<comment type="cofactor">
    <cofactor evidence="2">
        <name>Mg(2+)</name>
        <dbReference type="ChEBI" id="CHEBI:18420"/>
    </cofactor>
</comment>
<evidence type="ECO:0000256" key="1">
    <source>
        <dbReference type="ARBA" id="ARBA00001936"/>
    </source>
</evidence>
<dbReference type="InterPro" id="IPR001906">
    <property type="entry name" value="Terpene_synth_N"/>
</dbReference>
<feature type="domain" description="Terpene synthase N-terminal" evidence="4">
    <location>
        <begin position="19"/>
        <end position="190"/>
    </location>
</feature>
<dbReference type="CDD" id="cd00684">
    <property type="entry name" value="Terpene_cyclase_plant_C1"/>
    <property type="match status" value="1"/>
</dbReference>
<reference evidence="6" key="1">
    <citation type="submission" date="2014-11" db="EMBL/GenBank/DDBJ databases">
        <title>(E, E)-farnesol and (E)-nerolidol synthases encoded by three terpene synthase genes from moso bamboo (Phyllostachys edulis), account for the formation of two sesquiterpene volatiles.</title>
        <authorList>
            <person name="Chen X."/>
            <person name="Wang Y."/>
            <person name="Wang J."/>
            <person name="Yue Y."/>
            <person name="Tang F."/>
        </authorList>
    </citation>
    <scope>NUCLEOTIDE SEQUENCE</scope>
</reference>
<dbReference type="InterPro" id="IPR034741">
    <property type="entry name" value="Terpene_cyclase-like_1_C"/>
</dbReference>
<evidence type="ECO:0000259" key="4">
    <source>
        <dbReference type="Pfam" id="PF01397"/>
    </source>
</evidence>
<name>A0A0C5KR55_PHYED</name>
<dbReference type="PANTHER" id="PTHR31225">
    <property type="entry name" value="OS04G0344100 PROTEIN-RELATED"/>
    <property type="match status" value="1"/>
</dbReference>
<dbReference type="Gene3D" id="1.50.10.130">
    <property type="entry name" value="Terpene synthase, N-terminal domain"/>
    <property type="match status" value="1"/>
</dbReference>
<dbReference type="InterPro" id="IPR044814">
    <property type="entry name" value="Terpene_cyclase_plant_C1"/>
</dbReference>
<evidence type="ECO:0000313" key="6">
    <source>
        <dbReference type="EMBL" id="AJP67537.1"/>
    </source>
</evidence>
<dbReference type="GO" id="GO:0000287">
    <property type="term" value="F:magnesium ion binding"/>
    <property type="evidence" value="ECO:0007669"/>
    <property type="project" value="InterPro"/>
</dbReference>
<dbReference type="EC" id="3.1.7.6" evidence="6"/>
<dbReference type="EMBL" id="KP097717">
    <property type="protein sequence ID" value="AJP67537.1"/>
    <property type="molecule type" value="mRNA"/>
</dbReference>
<dbReference type="FunFam" id="1.10.600.10:FF:000007">
    <property type="entry name" value="Isoprene synthase, chloroplastic"/>
    <property type="match status" value="1"/>
</dbReference>
<evidence type="ECO:0000259" key="5">
    <source>
        <dbReference type="Pfam" id="PF03936"/>
    </source>
</evidence>
<dbReference type="InterPro" id="IPR005630">
    <property type="entry name" value="Terpene_synthase_metal-bd"/>
</dbReference>
<feature type="domain" description="Terpene synthase metal-binding" evidence="5">
    <location>
        <begin position="249"/>
        <end position="485"/>
    </location>
</feature>
<dbReference type="SMR" id="A0A0C5KR55"/>
<dbReference type="InterPro" id="IPR008930">
    <property type="entry name" value="Terpenoid_cyclase/PrenylTrfase"/>
</dbReference>
<dbReference type="InterPro" id="IPR036965">
    <property type="entry name" value="Terpene_synth_N_sf"/>
</dbReference>
<keyword evidence="6" id="KW-0378">Hydrolase</keyword>
<evidence type="ECO:0000256" key="2">
    <source>
        <dbReference type="ARBA" id="ARBA00001946"/>
    </source>
</evidence>
<dbReference type="AlphaFoldDB" id="A0A0C5KR55"/>
<dbReference type="SUPFAM" id="SSF48576">
    <property type="entry name" value="Terpenoid synthases"/>
    <property type="match status" value="1"/>
</dbReference>
<dbReference type="PANTHER" id="PTHR31225:SF222">
    <property type="entry name" value="ALPHA-COPAENE SYNTHASE"/>
    <property type="match status" value="1"/>
</dbReference>
<dbReference type="InterPro" id="IPR008949">
    <property type="entry name" value="Isoprenoid_synthase_dom_sf"/>
</dbReference>
<proteinExistence type="evidence at transcript level"/>
<dbReference type="GO" id="GO:0010333">
    <property type="term" value="F:terpene synthase activity"/>
    <property type="evidence" value="ECO:0007669"/>
    <property type="project" value="InterPro"/>
</dbReference>
<sequence length="541" mass="62290">MASGSAAAPKTAPVFHPTVWGDFFINYHPQPLQRPEEWMRERSKQLKEEASGLFDACEDVVEKMNLVDALQRLGIDHHFEDKIITTLSRIQSAELNSPSLHEVALRFRLLRQQGFWVSPDEFNKFRCEDGGFITDITNDPKGLLSLYNAASLVVHNEGSLEEAILFARRHLELMRSSLKSPLAEQVARALQIPLPRTLKRVEALSYIPEYIQEKTYNPSILEFAKLDFNFLQHLHQEELSAITQWWNDLSRDIGLDYVRDRVVECYFWSYTVYYEEEYTRARMILARLFMLASLLDDTYDVHATLEECRKLNEAIQSWDECAVSDLPEYLKKFFLKVISNFREFENQLEPHEKFGNAYNKKAFQMLSGYYLQEAEWFHGNYIPSFKDQVNVSVLSAGAQALSVGLLVGMGDLATKEALEWAIGSTDAVWACGEVARFMDDMSAFKNGRNQKDVASSVECYIKEYSVTSEVALAKLSYLVEDAWKTINQARFEHRALLPVVERVTNLAKSMALLFLDKRDAYTYSKDFKETMDSHFVNPIPL</sequence>
<comment type="cofactor">
    <cofactor evidence="1">
        <name>Mn(2+)</name>
        <dbReference type="ChEBI" id="CHEBI:29035"/>
    </cofactor>
</comment>
<dbReference type="Gene3D" id="1.10.600.10">
    <property type="entry name" value="Farnesyl Diphosphate Synthase"/>
    <property type="match status" value="1"/>
</dbReference>
<keyword evidence="3" id="KW-0479">Metal-binding</keyword>
<dbReference type="GO" id="GO:0016102">
    <property type="term" value="P:diterpenoid biosynthetic process"/>
    <property type="evidence" value="ECO:0007669"/>
    <property type="project" value="InterPro"/>
</dbReference>
<dbReference type="InterPro" id="IPR050148">
    <property type="entry name" value="Terpene_synthase-like"/>
</dbReference>
<gene>
    <name evidence="6" type="primary">TPS5</name>
</gene>
<dbReference type="GO" id="GO:0016787">
    <property type="term" value="F:hydrolase activity"/>
    <property type="evidence" value="ECO:0007669"/>
    <property type="project" value="UniProtKB-KW"/>
</dbReference>
<dbReference type="SFLD" id="SFLDS00005">
    <property type="entry name" value="Isoprenoid_Synthase_Type_I"/>
    <property type="match status" value="1"/>
</dbReference>